<evidence type="ECO:0000313" key="3">
    <source>
        <dbReference type="Proteomes" id="UP001177670"/>
    </source>
</evidence>
<keyword evidence="1" id="KW-0812">Transmembrane</keyword>
<name>A0AA40FP01_9HYME</name>
<dbReference type="Proteomes" id="UP001177670">
    <property type="component" value="Unassembled WGS sequence"/>
</dbReference>
<organism evidence="2 3">
    <name type="scientific">Melipona bicolor</name>
    <dbReference type="NCBI Taxonomy" id="60889"/>
    <lineage>
        <taxon>Eukaryota</taxon>
        <taxon>Metazoa</taxon>
        <taxon>Ecdysozoa</taxon>
        <taxon>Arthropoda</taxon>
        <taxon>Hexapoda</taxon>
        <taxon>Insecta</taxon>
        <taxon>Pterygota</taxon>
        <taxon>Neoptera</taxon>
        <taxon>Endopterygota</taxon>
        <taxon>Hymenoptera</taxon>
        <taxon>Apocrita</taxon>
        <taxon>Aculeata</taxon>
        <taxon>Apoidea</taxon>
        <taxon>Anthophila</taxon>
        <taxon>Apidae</taxon>
        <taxon>Melipona</taxon>
    </lineage>
</organism>
<keyword evidence="1" id="KW-1133">Transmembrane helix</keyword>
<dbReference type="AlphaFoldDB" id="A0AA40FP01"/>
<dbReference type="EMBL" id="JAHYIQ010000023">
    <property type="protein sequence ID" value="KAK1122355.1"/>
    <property type="molecule type" value="Genomic_DNA"/>
</dbReference>
<proteinExistence type="predicted"/>
<feature type="transmembrane region" description="Helical" evidence="1">
    <location>
        <begin position="64"/>
        <end position="91"/>
    </location>
</feature>
<gene>
    <name evidence="2" type="ORF">K0M31_009577</name>
</gene>
<reference evidence="2" key="1">
    <citation type="submission" date="2021-10" db="EMBL/GenBank/DDBJ databases">
        <title>Melipona bicolor Genome sequencing and assembly.</title>
        <authorList>
            <person name="Araujo N.S."/>
            <person name="Arias M.C."/>
        </authorList>
    </citation>
    <scope>NUCLEOTIDE SEQUENCE</scope>
    <source>
        <strain evidence="2">USP_2M_L1-L4_2017</strain>
        <tissue evidence="2">Whole body</tissue>
    </source>
</reference>
<protein>
    <submittedName>
        <fullName evidence="2">Uncharacterized protein</fullName>
    </submittedName>
</protein>
<keyword evidence="1" id="KW-0472">Membrane</keyword>
<evidence type="ECO:0000313" key="2">
    <source>
        <dbReference type="EMBL" id="KAK1122355.1"/>
    </source>
</evidence>
<comment type="caution">
    <text evidence="2">The sequence shown here is derived from an EMBL/GenBank/DDBJ whole genome shotgun (WGS) entry which is preliminary data.</text>
</comment>
<evidence type="ECO:0000256" key="1">
    <source>
        <dbReference type="SAM" id="Phobius"/>
    </source>
</evidence>
<sequence length="133" mass="15712">MSRMSIKRGIGNLNDNSTYACIFERRISALVFCDIRANCVAKTLVTSSFLMLQRRESRRIRLKISFLFFLLVLTCNFQIRFFILLNVYHLFELYSPSGMLERTKEILFFFGARASFRNRKIVVKFKSTINRKS</sequence>
<keyword evidence="3" id="KW-1185">Reference proteome</keyword>
<accession>A0AA40FP01</accession>